<dbReference type="GO" id="GO:0016887">
    <property type="term" value="F:ATP hydrolysis activity"/>
    <property type="evidence" value="ECO:0007669"/>
    <property type="project" value="InterPro"/>
</dbReference>
<feature type="transmembrane region" description="Helical" evidence="12">
    <location>
        <begin position="369"/>
        <end position="394"/>
    </location>
</feature>
<dbReference type="PANTHER" id="PTHR24223">
    <property type="entry name" value="ATP-BINDING CASSETTE SUB-FAMILY C"/>
    <property type="match status" value="1"/>
</dbReference>
<dbReference type="CDD" id="cd18592">
    <property type="entry name" value="ABC_6TM_MRP5_8_9_D1"/>
    <property type="match status" value="1"/>
</dbReference>
<evidence type="ECO:0000256" key="4">
    <source>
        <dbReference type="ARBA" id="ARBA00022692"/>
    </source>
</evidence>
<dbReference type="InterPro" id="IPR011527">
    <property type="entry name" value="ABC1_TM_dom"/>
</dbReference>
<evidence type="ECO:0000256" key="8">
    <source>
        <dbReference type="ARBA" id="ARBA00022989"/>
    </source>
</evidence>
<feature type="transmembrane region" description="Helical" evidence="12">
    <location>
        <begin position="293"/>
        <end position="311"/>
    </location>
</feature>
<keyword evidence="7" id="KW-0067">ATP-binding</keyword>
<dbReference type="CDD" id="cd18599">
    <property type="entry name" value="ABC_6TM_MRP5_8_9_D2"/>
    <property type="match status" value="1"/>
</dbReference>
<sequence length="1409" mass="156316">MAGQAASAGQWEEVNLDSNPDDGDCEEPESAYRYHGAYRRAALPYVAGRGFVRYSSALQHLIPVRPRKKKKRETLGVDEAGLFSFITFSWLSKYMTRAYKQGTSMDDIPEVPPSDSCDYNAQRLEVMWQSEMAEKGPKAASLKRVVWRFVRTRALLAVCVLSLNIITSFISVAFIMRWLLEFAETPDAPTSEGIRWAVCLGFAELLRVVFYAGAWSISSRTAIRLRAACLTMLYRKVIRVHSLGDKTIGELVNMFASDSQRLYQMVIFGPMIISGPVSMSLGILYILWLLSPWALLGMLVFILFYPIQYGMSRLVGRYQARVVSMADKRICLTSEILSAIKLIKMYAWEKCFTKTLFDMRDKELQFLQVAMYFQSLTVSVASTVPIVTAIVMFLTHIGMGYNITPSQAFAALAFLTSVFVPSWLGWLEACRSLRRGIAPLLRVKSVMLLSEISPYIAKPMDKSQAVCISNGTFSWDSPPPTTSHTKGKSGKRVSNKLLSTAKIRKADQISAAVEETVVLNSIPKQEPVLHDINFYVPKGSLVGVCGQVGAGKSSLLSAALGQLRMDTGKVSREGSCAYVSQQAWILNATLRENILFGEAFNAKRYFHTLSCCALKEDIKLLPGEDNTEIGERGINLSGGQKQRVALARALYANRDIYFLDDPLSAVDAQVGAHIFKEYILEALKHKSVIFVTHQIQFLNRCDEICVMKEGSIVERGTHEELLSRGGEYATMVHTWQHSQTDGINSYDSNSDSGVSGMNGKCVSEEKLATNGTPKKEKTVQNGNSQGPTVDGRHLTQEEHIERGTLHSETYLNYIRAAGGFCVVFCVVAIIILNVGTTAFSSWWLATWIKAGVGNSTVVKNESIVIGNETIYENVTVFGTSMADNPDFEMYRTVYALTIVAIIATNLVRGFVYARVSLNASKKLHALLFNKVIGTTMQFFETTPLGRIQNLFSKDMDEVDAHLPFTLECMLEDGCSLIFAILFICLVFPWFIIPLVVLSVLFFAVSRIFRVAVRDLKRLENTTRSPIFSSVSATVQGLSTIHAFNKENDFISKFTNTFDLNSTCLYMSTSAIRWLALRVDTLSVVITLITAFLSVLLHNQVAPAMMGLAIAYAASISGIFQYVIRMVAEAETRFISVERITSYLESLKVEGGSGPKGKPWQGWPQRGNIHFNKVCLQYRSSLPIVLHEVSFKVKDCEKLGIVGRTGSGKSSLTTALFRLVELSAGTVEIDQLNISSLDLGHLRTQLTIIPQDPMLFSGTIRTNLDPFGQYGDERLWEVLEKTQMKEKVQSAVQKLDSRVGYGGDNLSVGERQLLCLARALLRKTKILVLDEATAAVDPDTEAALHNVIKGEFRDCTVLTIAHRISSVLDCDRVLVMENGSVAELDKPAKLLELPQSKFSQLISASKESSS</sequence>
<evidence type="ECO:0000256" key="9">
    <source>
        <dbReference type="ARBA" id="ARBA00023136"/>
    </source>
</evidence>
<evidence type="ECO:0000259" key="14">
    <source>
        <dbReference type="PROSITE" id="PS50929"/>
    </source>
</evidence>
<dbReference type="GO" id="GO:0012505">
    <property type="term" value="C:endomembrane system"/>
    <property type="evidence" value="ECO:0007669"/>
    <property type="project" value="UniProtKB-SubCell"/>
</dbReference>
<feature type="domain" description="ABC transporter" evidence="13">
    <location>
        <begin position="1168"/>
        <end position="1402"/>
    </location>
</feature>
<evidence type="ECO:0000256" key="10">
    <source>
        <dbReference type="ARBA" id="ARBA00023180"/>
    </source>
</evidence>
<feature type="transmembrane region" description="Helical" evidence="12">
    <location>
        <begin position="262"/>
        <end position="287"/>
    </location>
</feature>
<dbReference type="PROSITE" id="PS50929">
    <property type="entry name" value="ABC_TM1F"/>
    <property type="match status" value="2"/>
</dbReference>
<keyword evidence="4 12" id="KW-0812">Transmembrane</keyword>
<dbReference type="FunFam" id="1.20.1560.10:FF:000012">
    <property type="entry name" value="ATP binding cassette subfamily C member 5"/>
    <property type="match status" value="1"/>
</dbReference>
<evidence type="ECO:0000256" key="12">
    <source>
        <dbReference type="SAM" id="Phobius"/>
    </source>
</evidence>
<feature type="transmembrane region" description="Helical" evidence="12">
    <location>
        <begin position="1103"/>
        <end position="1123"/>
    </location>
</feature>
<dbReference type="InterPro" id="IPR017871">
    <property type="entry name" value="ABC_transporter-like_CS"/>
</dbReference>
<feature type="region of interest" description="Disordered" evidence="11">
    <location>
        <begin position="1"/>
        <end position="29"/>
    </location>
</feature>
<dbReference type="FunFam" id="3.40.50.300:FF:000074">
    <property type="entry name" value="Multidrug resistance-associated protein 5 isoform 1"/>
    <property type="match status" value="1"/>
</dbReference>
<comment type="similarity">
    <text evidence="2">Belongs to the ABC transporter superfamily. ABCC family. Conjugate transporter (TC 3.A.1.208) subfamily.</text>
</comment>
<evidence type="ECO:0008006" key="16">
    <source>
        <dbReference type="Google" id="ProtNLM"/>
    </source>
</evidence>
<dbReference type="Gene3D" id="1.20.1560.10">
    <property type="entry name" value="ABC transporter type 1, transmembrane domain"/>
    <property type="match status" value="2"/>
</dbReference>
<feature type="transmembrane region" description="Helical" evidence="12">
    <location>
        <begin position="194"/>
        <end position="217"/>
    </location>
</feature>
<dbReference type="FunFam" id="1.20.1560.10:FF:000015">
    <property type="entry name" value="multidrug resistance-associated protein 5 isoform X1"/>
    <property type="match status" value="1"/>
</dbReference>
<dbReference type="GO" id="GO:0140359">
    <property type="term" value="F:ABC-type transporter activity"/>
    <property type="evidence" value="ECO:0007669"/>
    <property type="project" value="InterPro"/>
</dbReference>
<evidence type="ECO:0000256" key="2">
    <source>
        <dbReference type="ARBA" id="ARBA00009726"/>
    </source>
</evidence>
<keyword evidence="8 12" id="KW-1133">Transmembrane helix</keyword>
<dbReference type="CDD" id="cd03244">
    <property type="entry name" value="ABCC_MRP_domain2"/>
    <property type="match status" value="1"/>
</dbReference>
<feature type="domain" description="ABC transmembrane type-1" evidence="14">
    <location>
        <begin position="826"/>
        <end position="1131"/>
    </location>
</feature>
<dbReference type="GO" id="GO:0005524">
    <property type="term" value="F:ATP binding"/>
    <property type="evidence" value="ECO:0007669"/>
    <property type="project" value="UniProtKB-KW"/>
</dbReference>
<feature type="transmembrane region" description="Helical" evidence="12">
    <location>
        <begin position="976"/>
        <end position="1004"/>
    </location>
</feature>
<feature type="transmembrane region" description="Helical" evidence="12">
    <location>
        <begin position="893"/>
        <end position="911"/>
    </location>
</feature>
<feature type="transmembrane region" description="Helical" evidence="12">
    <location>
        <begin position="406"/>
        <end position="427"/>
    </location>
</feature>
<feature type="domain" description="ABC transmembrane type-1" evidence="14">
    <location>
        <begin position="156"/>
        <end position="421"/>
    </location>
</feature>
<dbReference type="InterPro" id="IPR003593">
    <property type="entry name" value="AAA+_ATPase"/>
</dbReference>
<evidence type="ECO:0000256" key="6">
    <source>
        <dbReference type="ARBA" id="ARBA00022741"/>
    </source>
</evidence>
<feature type="transmembrane region" description="Helical" evidence="12">
    <location>
        <begin position="820"/>
        <end position="845"/>
    </location>
</feature>
<dbReference type="SMART" id="SM00382">
    <property type="entry name" value="AAA"/>
    <property type="match status" value="2"/>
</dbReference>
<keyword evidence="6" id="KW-0547">Nucleotide-binding</keyword>
<dbReference type="GO" id="GO:0016020">
    <property type="term" value="C:membrane"/>
    <property type="evidence" value="ECO:0007669"/>
    <property type="project" value="InterPro"/>
</dbReference>
<gene>
    <name evidence="15" type="ORF">g.48799</name>
</gene>
<feature type="compositionally biased region" description="Acidic residues" evidence="11">
    <location>
        <begin position="19"/>
        <end position="29"/>
    </location>
</feature>
<organism evidence="15">
    <name type="scientific">Graphocephala atropunctata</name>
    <dbReference type="NCBI Taxonomy" id="36148"/>
    <lineage>
        <taxon>Eukaryota</taxon>
        <taxon>Metazoa</taxon>
        <taxon>Ecdysozoa</taxon>
        <taxon>Arthropoda</taxon>
        <taxon>Hexapoda</taxon>
        <taxon>Insecta</taxon>
        <taxon>Pterygota</taxon>
        <taxon>Neoptera</taxon>
        <taxon>Paraneoptera</taxon>
        <taxon>Hemiptera</taxon>
        <taxon>Auchenorrhyncha</taxon>
        <taxon>Membracoidea</taxon>
        <taxon>Cicadellidae</taxon>
        <taxon>Cicadellinae</taxon>
        <taxon>Cicadellini</taxon>
        <taxon>Graphocephala</taxon>
    </lineage>
</organism>
<comment type="subcellular location">
    <subcellularLocation>
        <location evidence="1">Endomembrane system</location>
        <topology evidence="1">Multi-pass membrane protein</topology>
    </subcellularLocation>
</comment>
<evidence type="ECO:0000313" key="15">
    <source>
        <dbReference type="EMBL" id="JAT16883.1"/>
    </source>
</evidence>
<evidence type="ECO:0000256" key="11">
    <source>
        <dbReference type="SAM" id="MobiDB-lite"/>
    </source>
</evidence>
<dbReference type="PANTHER" id="PTHR24223:SF447">
    <property type="entry name" value="MULTIDRUG RESISTANCE-ASSOCIATED PROTEIN 5"/>
    <property type="match status" value="1"/>
</dbReference>
<dbReference type="InterPro" id="IPR036640">
    <property type="entry name" value="ABC1_TM_sf"/>
</dbReference>
<keyword evidence="5" id="KW-0677">Repeat</keyword>
<evidence type="ECO:0000256" key="7">
    <source>
        <dbReference type="ARBA" id="ARBA00022840"/>
    </source>
</evidence>
<feature type="transmembrane region" description="Helical" evidence="12">
    <location>
        <begin position="154"/>
        <end position="174"/>
    </location>
</feature>
<dbReference type="FunFam" id="3.40.50.300:FF:000997">
    <property type="entry name" value="Multidrug resistance-associated protein 1"/>
    <property type="match status" value="1"/>
</dbReference>
<reference evidence="15" key="1">
    <citation type="submission" date="2015-11" db="EMBL/GenBank/DDBJ databases">
        <title>De novo transcriptome assembly of four potential Pierce s Disease insect vectors from Arizona vineyards.</title>
        <authorList>
            <person name="Tassone E.E."/>
        </authorList>
    </citation>
    <scope>NUCLEOTIDE SEQUENCE</scope>
</reference>
<feature type="transmembrane region" description="Helical" evidence="12">
    <location>
        <begin position="923"/>
        <end position="939"/>
    </location>
</feature>
<dbReference type="Pfam" id="PF00664">
    <property type="entry name" value="ABC_membrane"/>
    <property type="match status" value="2"/>
</dbReference>
<feature type="region of interest" description="Disordered" evidence="11">
    <location>
        <begin position="770"/>
        <end position="790"/>
    </location>
</feature>
<name>A0A1B6KZJ9_9HEMI</name>
<dbReference type="InterPro" id="IPR003439">
    <property type="entry name" value="ABC_transporter-like_ATP-bd"/>
</dbReference>
<dbReference type="CDD" id="cd03250">
    <property type="entry name" value="ABCC_MRP_domain1"/>
    <property type="match status" value="1"/>
</dbReference>
<evidence type="ECO:0000256" key="5">
    <source>
        <dbReference type="ARBA" id="ARBA00022737"/>
    </source>
</evidence>
<keyword evidence="10" id="KW-0325">Glycoprotein</keyword>
<accession>A0A1B6KZJ9</accession>
<dbReference type="Pfam" id="PF00005">
    <property type="entry name" value="ABC_tran"/>
    <property type="match status" value="2"/>
</dbReference>
<keyword evidence="3" id="KW-0813">Transport</keyword>
<dbReference type="InterPro" id="IPR027417">
    <property type="entry name" value="P-loop_NTPase"/>
</dbReference>
<evidence type="ECO:0000256" key="1">
    <source>
        <dbReference type="ARBA" id="ARBA00004127"/>
    </source>
</evidence>
<feature type="domain" description="ABC transporter" evidence="13">
    <location>
        <begin position="513"/>
        <end position="734"/>
    </location>
</feature>
<dbReference type="SUPFAM" id="SSF90123">
    <property type="entry name" value="ABC transporter transmembrane region"/>
    <property type="match status" value="2"/>
</dbReference>
<protein>
    <recommendedName>
        <fullName evidence="16">Multidrug resistance-associated protein 5-like</fullName>
    </recommendedName>
</protein>
<dbReference type="InterPro" id="IPR050173">
    <property type="entry name" value="ABC_transporter_C-like"/>
</dbReference>
<keyword evidence="9 12" id="KW-0472">Membrane</keyword>
<evidence type="ECO:0000259" key="13">
    <source>
        <dbReference type="PROSITE" id="PS50893"/>
    </source>
</evidence>
<feature type="transmembrane region" description="Helical" evidence="12">
    <location>
        <begin position="1074"/>
        <end position="1097"/>
    </location>
</feature>
<dbReference type="EMBL" id="GEBQ01023094">
    <property type="protein sequence ID" value="JAT16883.1"/>
    <property type="molecule type" value="Transcribed_RNA"/>
</dbReference>
<dbReference type="SUPFAM" id="SSF52540">
    <property type="entry name" value="P-loop containing nucleoside triphosphate hydrolases"/>
    <property type="match status" value="2"/>
</dbReference>
<proteinExistence type="inferred from homology"/>
<dbReference type="Gene3D" id="3.40.50.300">
    <property type="entry name" value="P-loop containing nucleotide triphosphate hydrolases"/>
    <property type="match status" value="2"/>
</dbReference>
<evidence type="ECO:0000256" key="3">
    <source>
        <dbReference type="ARBA" id="ARBA00022448"/>
    </source>
</evidence>
<dbReference type="PROSITE" id="PS50893">
    <property type="entry name" value="ABC_TRANSPORTER_2"/>
    <property type="match status" value="2"/>
</dbReference>
<dbReference type="PROSITE" id="PS00211">
    <property type="entry name" value="ABC_TRANSPORTER_1"/>
    <property type="match status" value="2"/>
</dbReference>